<protein>
    <submittedName>
        <fullName evidence="9">Succinate dehydrogenase cytochrome b558 subunit</fullName>
    </submittedName>
</protein>
<dbReference type="HOGENOM" id="CLU_078991_0_0_0"/>
<sequence length="238" mass="27038">MAVALNRENYLLHKLHSLTGVIPVGYYMVQHLALNSFSLAGPEKFNGVIGFFESMPKFFLLAIELVAIWIPLLFHAIYGVFISFRAQPNFIGTKYNWSQNRMFVFQRWSGLFLFFFLAIHVATTTGQKYLNNSAEPLLYQAWYTKLTSYGYIWLIFYVLGVAAASYHLGYGIWNFCIRWGITISDKAQRQVQKFSLVFTIAITLLGWGALAGFLMNKPLTPPAAVRDAPIPPMPQGTQ</sequence>
<dbReference type="KEGG" id="fgi:OP10G_4038"/>
<evidence type="ECO:0000256" key="5">
    <source>
        <dbReference type="ARBA" id="ARBA00022989"/>
    </source>
</evidence>
<dbReference type="EMBL" id="CP007139">
    <property type="protein sequence ID" value="AIE87406.1"/>
    <property type="molecule type" value="Genomic_DNA"/>
</dbReference>
<evidence type="ECO:0000256" key="4">
    <source>
        <dbReference type="ARBA" id="ARBA00022723"/>
    </source>
</evidence>
<evidence type="ECO:0000256" key="3">
    <source>
        <dbReference type="ARBA" id="ARBA00022692"/>
    </source>
</evidence>
<feature type="transmembrane region" description="Helical" evidence="8">
    <location>
        <begin position="150"/>
        <end position="173"/>
    </location>
</feature>
<comment type="subcellular location">
    <subcellularLocation>
        <location evidence="1">Membrane</location>
    </subcellularLocation>
</comment>
<keyword evidence="5 8" id="KW-1133">Transmembrane helix</keyword>
<evidence type="ECO:0000256" key="2">
    <source>
        <dbReference type="ARBA" id="ARBA00022617"/>
    </source>
</evidence>
<keyword evidence="6" id="KW-0408">Iron</keyword>
<name>A0A068NVD0_FIMGI</name>
<keyword evidence="7 8" id="KW-0472">Membrane</keyword>
<dbReference type="STRING" id="661478.OP10G_4038"/>
<dbReference type="InterPro" id="IPR000701">
    <property type="entry name" value="SuccDH_FuR_B_TM-su"/>
</dbReference>
<dbReference type="InterPro" id="IPR034804">
    <property type="entry name" value="SQR/QFR_C/D"/>
</dbReference>
<reference evidence="9 10" key="1">
    <citation type="journal article" date="2014" name="PLoS ONE">
        <title>The first complete genome sequence of the class fimbriimonadia in the phylum armatimonadetes.</title>
        <authorList>
            <person name="Hu Z.Y."/>
            <person name="Wang Y.Z."/>
            <person name="Im W.T."/>
            <person name="Wang S.Y."/>
            <person name="Zhao G.P."/>
            <person name="Zheng H.J."/>
            <person name="Quan Z.X."/>
        </authorList>
    </citation>
    <scope>NUCLEOTIDE SEQUENCE [LARGE SCALE GENOMIC DNA]</scope>
    <source>
        <strain evidence="9">Gsoil 348</strain>
    </source>
</reference>
<dbReference type="GO" id="GO:0046872">
    <property type="term" value="F:metal ion binding"/>
    <property type="evidence" value="ECO:0007669"/>
    <property type="project" value="UniProtKB-KW"/>
</dbReference>
<organism evidence="9 10">
    <name type="scientific">Fimbriimonas ginsengisoli Gsoil 348</name>
    <dbReference type="NCBI Taxonomy" id="661478"/>
    <lineage>
        <taxon>Bacteria</taxon>
        <taxon>Bacillati</taxon>
        <taxon>Armatimonadota</taxon>
        <taxon>Fimbriimonadia</taxon>
        <taxon>Fimbriimonadales</taxon>
        <taxon>Fimbriimonadaceae</taxon>
        <taxon>Fimbriimonas</taxon>
    </lineage>
</organism>
<dbReference type="AlphaFoldDB" id="A0A068NVD0"/>
<dbReference type="eggNOG" id="COG2009">
    <property type="taxonomic scope" value="Bacteria"/>
</dbReference>
<feature type="transmembrane region" description="Helical" evidence="8">
    <location>
        <begin position="194"/>
        <end position="215"/>
    </location>
</feature>
<gene>
    <name evidence="9" type="ORF">OP10G_4038</name>
</gene>
<evidence type="ECO:0000256" key="7">
    <source>
        <dbReference type="ARBA" id="ARBA00023136"/>
    </source>
</evidence>
<accession>A0A068NVD0</accession>
<dbReference type="Gene3D" id="1.20.1300.10">
    <property type="entry name" value="Fumarate reductase/succinate dehydrogenase, transmembrane subunit"/>
    <property type="match status" value="1"/>
</dbReference>
<feature type="transmembrane region" description="Helical" evidence="8">
    <location>
        <begin position="105"/>
        <end position="130"/>
    </location>
</feature>
<dbReference type="Proteomes" id="UP000027982">
    <property type="component" value="Chromosome"/>
</dbReference>
<evidence type="ECO:0000313" key="10">
    <source>
        <dbReference type="Proteomes" id="UP000027982"/>
    </source>
</evidence>
<dbReference type="Pfam" id="PF01127">
    <property type="entry name" value="Sdh_cyt"/>
    <property type="match status" value="1"/>
</dbReference>
<dbReference type="RefSeq" id="WP_025228695.1">
    <property type="nucleotide sequence ID" value="NZ_CP007139.1"/>
</dbReference>
<evidence type="ECO:0000313" key="9">
    <source>
        <dbReference type="EMBL" id="AIE87406.1"/>
    </source>
</evidence>
<dbReference type="SUPFAM" id="SSF81343">
    <property type="entry name" value="Fumarate reductase respiratory complex transmembrane subunits"/>
    <property type="match status" value="1"/>
</dbReference>
<keyword evidence="2" id="KW-0349">Heme</keyword>
<keyword evidence="3 8" id="KW-0812">Transmembrane</keyword>
<evidence type="ECO:0000256" key="8">
    <source>
        <dbReference type="SAM" id="Phobius"/>
    </source>
</evidence>
<dbReference type="OrthoDB" id="9789209at2"/>
<evidence type="ECO:0000256" key="6">
    <source>
        <dbReference type="ARBA" id="ARBA00023004"/>
    </source>
</evidence>
<dbReference type="GO" id="GO:0016020">
    <property type="term" value="C:membrane"/>
    <property type="evidence" value="ECO:0007669"/>
    <property type="project" value="UniProtKB-SubCell"/>
</dbReference>
<proteinExistence type="predicted"/>
<feature type="transmembrane region" description="Helical" evidence="8">
    <location>
        <begin position="58"/>
        <end position="84"/>
    </location>
</feature>
<evidence type="ECO:0000256" key="1">
    <source>
        <dbReference type="ARBA" id="ARBA00004370"/>
    </source>
</evidence>
<keyword evidence="10" id="KW-1185">Reference proteome</keyword>
<keyword evidence="4" id="KW-0479">Metal-binding</keyword>